<dbReference type="EC" id="4.4.1.13" evidence="3"/>
<evidence type="ECO:0000256" key="10">
    <source>
        <dbReference type="SAM" id="MobiDB-lite"/>
    </source>
</evidence>
<evidence type="ECO:0000256" key="2">
    <source>
        <dbReference type="ARBA" id="ARBA00009077"/>
    </source>
</evidence>
<dbReference type="Gene3D" id="3.40.640.10">
    <property type="entry name" value="Type I PLP-dependent aspartate aminotransferase-like (Major domain)"/>
    <property type="match status" value="1"/>
</dbReference>
<dbReference type="InterPro" id="IPR015424">
    <property type="entry name" value="PyrdxlP-dep_Trfase"/>
</dbReference>
<dbReference type="EMBL" id="JBBJBU010000002">
    <property type="protein sequence ID" value="KAK7206605.1"/>
    <property type="molecule type" value="Genomic_DNA"/>
</dbReference>
<comment type="cofactor">
    <cofactor evidence="1 9">
        <name>pyridoxal 5'-phosphate</name>
        <dbReference type="ChEBI" id="CHEBI:597326"/>
    </cofactor>
</comment>
<reference evidence="11 12" key="1">
    <citation type="submission" date="2024-03" db="EMBL/GenBank/DDBJ databases">
        <title>Genome-scale model development and genomic sequencing of the oleaginous clade Lipomyces.</title>
        <authorList>
            <consortium name="Lawrence Berkeley National Laboratory"/>
            <person name="Czajka J.J."/>
            <person name="Han Y."/>
            <person name="Kim J."/>
            <person name="Mondo S.J."/>
            <person name="Hofstad B.A."/>
            <person name="Robles A."/>
            <person name="Haridas S."/>
            <person name="Riley R."/>
            <person name="LaButti K."/>
            <person name="Pangilinan J."/>
            <person name="Andreopoulos W."/>
            <person name="Lipzen A."/>
            <person name="Yan J."/>
            <person name="Wang M."/>
            <person name="Ng V."/>
            <person name="Grigoriev I.V."/>
            <person name="Spatafora J.W."/>
            <person name="Magnuson J.K."/>
            <person name="Baker S.E."/>
            <person name="Pomraning K.R."/>
        </authorList>
    </citation>
    <scope>NUCLEOTIDE SEQUENCE [LARGE SCALE GENOMIC DNA]</scope>
    <source>
        <strain evidence="11 12">Phaff 52-87</strain>
    </source>
</reference>
<proteinExistence type="inferred from homology"/>
<gene>
    <name evidence="11" type="ORF">BZA70DRAFT_274662</name>
</gene>
<evidence type="ECO:0000256" key="7">
    <source>
        <dbReference type="ARBA" id="ARBA00023239"/>
    </source>
</evidence>
<dbReference type="Gene3D" id="3.90.1150.10">
    <property type="entry name" value="Aspartate Aminotransferase, domain 1"/>
    <property type="match status" value="1"/>
</dbReference>
<dbReference type="RefSeq" id="XP_064769638.1">
    <property type="nucleotide sequence ID" value="XM_064912013.1"/>
</dbReference>
<dbReference type="CDD" id="cd00614">
    <property type="entry name" value="CGS_like"/>
    <property type="match status" value="1"/>
</dbReference>
<evidence type="ECO:0000256" key="1">
    <source>
        <dbReference type="ARBA" id="ARBA00001933"/>
    </source>
</evidence>
<dbReference type="InterPro" id="IPR015422">
    <property type="entry name" value="PyrdxlP-dep_Trfase_small"/>
</dbReference>
<dbReference type="InterPro" id="IPR015421">
    <property type="entry name" value="PyrdxlP-dep_Trfase_major"/>
</dbReference>
<dbReference type="PROSITE" id="PS00868">
    <property type="entry name" value="CYS_MET_METAB_PP"/>
    <property type="match status" value="1"/>
</dbReference>
<dbReference type="PIRSF" id="PIRSF001434">
    <property type="entry name" value="CGS"/>
    <property type="match status" value="1"/>
</dbReference>
<dbReference type="Proteomes" id="UP001498771">
    <property type="component" value="Unassembled WGS sequence"/>
</dbReference>
<comment type="caution">
    <text evidence="11">The sequence shown here is derived from an EMBL/GenBank/DDBJ whole genome shotgun (WGS) entry which is preliminary data.</text>
</comment>
<dbReference type="PANTHER" id="PTHR11808">
    <property type="entry name" value="TRANS-SULFURATION ENZYME FAMILY MEMBER"/>
    <property type="match status" value="1"/>
</dbReference>
<evidence type="ECO:0000256" key="9">
    <source>
        <dbReference type="RuleBase" id="RU362118"/>
    </source>
</evidence>
<dbReference type="Pfam" id="PF01053">
    <property type="entry name" value="Cys_Met_Meta_PP"/>
    <property type="match status" value="1"/>
</dbReference>
<keyword evidence="7" id="KW-0456">Lyase</keyword>
<protein>
    <recommendedName>
        <fullName evidence="3">cysteine-S-conjugate beta-lyase</fullName>
        <ecNumber evidence="3">4.4.1.13</ecNumber>
    </recommendedName>
    <alternativeName>
        <fullName evidence="8">Cysteine-S-conjugate beta-lyase</fullName>
    </alternativeName>
</protein>
<organism evidence="11 12">
    <name type="scientific">Myxozyma melibiosi</name>
    <dbReference type="NCBI Taxonomy" id="54550"/>
    <lineage>
        <taxon>Eukaryota</taxon>
        <taxon>Fungi</taxon>
        <taxon>Dikarya</taxon>
        <taxon>Ascomycota</taxon>
        <taxon>Saccharomycotina</taxon>
        <taxon>Lipomycetes</taxon>
        <taxon>Lipomycetales</taxon>
        <taxon>Lipomycetaceae</taxon>
        <taxon>Myxozyma</taxon>
    </lineage>
</organism>
<dbReference type="GeneID" id="90037525"/>
<keyword evidence="4" id="KW-0028">Amino-acid biosynthesis</keyword>
<keyword evidence="5 9" id="KW-0663">Pyridoxal phosphate</keyword>
<feature type="region of interest" description="Disordered" evidence="10">
    <location>
        <begin position="1"/>
        <end position="31"/>
    </location>
</feature>
<evidence type="ECO:0000256" key="4">
    <source>
        <dbReference type="ARBA" id="ARBA00022605"/>
    </source>
</evidence>
<sequence length="418" mass="45623">MSSESTNITTEAFPPSPAPSTPRPGGSTKKYKIETEIVYTESPDQYRSSSVPIYQTATFKQASGTEMGEYDYTRSGNPTRTHLERHLAKIMNANRVMAVASGMSAMDVIARLLRPGDEVIAGDDLYGGTNRLLKYLATNGDIVVHHVDTTVVERVTEKLTDKTALVLLESPTNPLIKICDIPTITKLVKEKRPQTIVAVDNTMMSPLAMSPLEFGVDIVYESATKFLSGHHDLMAGVIAVNDEELGNRLFFTINATGCGLAPFDCWLLMRGIKTLAIRFEKAQSNAQYVAERLEAAGFKVRFPGLKSHPQYDLHWTMATGAGAVLSFETGDVEISEKIVEGARLWGISVSFGCVNSLISMPCKMSHASIDPEVRKARALPEDLIRLCVGIEDAEDLVDDLAHAIVQAGAAKPEAFEKK</sequence>
<dbReference type="PANTHER" id="PTHR11808:SF50">
    <property type="entry name" value="CYSTATHIONINE BETA-LYASE"/>
    <property type="match status" value="1"/>
</dbReference>
<keyword evidence="6" id="KW-0486">Methionine biosynthesis</keyword>
<accession>A0ABR1F9V6</accession>
<evidence type="ECO:0000313" key="11">
    <source>
        <dbReference type="EMBL" id="KAK7206605.1"/>
    </source>
</evidence>
<dbReference type="InterPro" id="IPR054542">
    <property type="entry name" value="Cys_met_metab_PP"/>
</dbReference>
<evidence type="ECO:0000313" key="12">
    <source>
        <dbReference type="Proteomes" id="UP001498771"/>
    </source>
</evidence>
<evidence type="ECO:0000256" key="3">
    <source>
        <dbReference type="ARBA" id="ARBA00012224"/>
    </source>
</evidence>
<evidence type="ECO:0000256" key="6">
    <source>
        <dbReference type="ARBA" id="ARBA00023167"/>
    </source>
</evidence>
<keyword evidence="12" id="KW-1185">Reference proteome</keyword>
<comment type="similarity">
    <text evidence="2 9">Belongs to the trans-sulfuration enzymes family.</text>
</comment>
<feature type="compositionally biased region" description="Polar residues" evidence="10">
    <location>
        <begin position="1"/>
        <end position="10"/>
    </location>
</feature>
<name>A0ABR1F9V6_9ASCO</name>
<dbReference type="InterPro" id="IPR006238">
    <property type="entry name" value="Cys_b_lyase_euk"/>
</dbReference>
<dbReference type="SUPFAM" id="SSF53383">
    <property type="entry name" value="PLP-dependent transferases"/>
    <property type="match status" value="1"/>
</dbReference>
<dbReference type="InterPro" id="IPR000277">
    <property type="entry name" value="Cys/Met-Metab_PyrdxlP-dep_enz"/>
</dbReference>
<evidence type="ECO:0000256" key="8">
    <source>
        <dbReference type="ARBA" id="ARBA00047213"/>
    </source>
</evidence>
<dbReference type="NCBIfam" id="TIGR01329">
    <property type="entry name" value="cysta_beta_ly_E"/>
    <property type="match status" value="1"/>
</dbReference>
<evidence type="ECO:0000256" key="5">
    <source>
        <dbReference type="ARBA" id="ARBA00022898"/>
    </source>
</evidence>